<dbReference type="EMBL" id="JAJKBJ010000018">
    <property type="protein sequence ID" value="MCL9685068.1"/>
    <property type="molecule type" value="Genomic_DNA"/>
</dbReference>
<protein>
    <submittedName>
        <fullName evidence="1">Uncharacterized protein</fullName>
    </submittedName>
</protein>
<organism evidence="1 2">
    <name type="scientific">Legionella maioricensis</name>
    <dbReference type="NCBI Taxonomy" id="2896528"/>
    <lineage>
        <taxon>Bacteria</taxon>
        <taxon>Pseudomonadati</taxon>
        <taxon>Pseudomonadota</taxon>
        <taxon>Gammaproteobacteria</taxon>
        <taxon>Legionellales</taxon>
        <taxon>Legionellaceae</taxon>
        <taxon>Legionella</taxon>
    </lineage>
</organism>
<sequence>MYQLKFLTFFTCGKSKSRTNQYEMYDYNPKYTQSASDPLLNKIYANDNQLFGEARSYRIRTDSEGLCTLIPNHQRINKEPVREVSPKDLTYVFVIILDKKTNQLQLRIGEGSHHLVANKAKKVVAAGTLRFIDKKLVEITNQSGAYHVDMEELSQKKQDRFYQSLTRALNHVNLPIDKLVLFKKEKTEEPAGSYNF</sequence>
<gene>
    <name evidence="1" type="ORF">LOX96_13250</name>
</gene>
<reference evidence="1" key="1">
    <citation type="submission" date="2021-11" db="EMBL/GenBank/DDBJ databases">
        <title>Legionella maioricencis sp. nov., a new species isolated from hot water samples in Mallorca.</title>
        <authorList>
            <person name="Crespi S."/>
            <person name="Drasar V."/>
            <person name="Salva-Serra F."/>
            <person name="Jaen-Luchoro D."/>
            <person name="Pineiro-Iglesias B."/>
            <person name="Aliaga F."/>
            <person name="Fernandez-Juarez V."/>
            <person name="Coll G."/>
            <person name="Moore E.R.B."/>
            <person name="Bennasar-Figueras A."/>
        </authorList>
    </citation>
    <scope>NUCLEOTIDE SEQUENCE</scope>
    <source>
        <strain evidence="1">HCPI-6</strain>
    </source>
</reference>
<accession>A0A9X2D2K2</accession>
<keyword evidence="2" id="KW-1185">Reference proteome</keyword>
<dbReference type="RefSeq" id="WP_250422578.1">
    <property type="nucleotide sequence ID" value="NZ_JAJKBJ010000018.1"/>
</dbReference>
<evidence type="ECO:0000313" key="2">
    <source>
        <dbReference type="Proteomes" id="UP001139721"/>
    </source>
</evidence>
<comment type="caution">
    <text evidence="1">The sequence shown here is derived from an EMBL/GenBank/DDBJ whole genome shotgun (WGS) entry which is preliminary data.</text>
</comment>
<proteinExistence type="predicted"/>
<dbReference type="AlphaFoldDB" id="A0A9X2D2K2"/>
<evidence type="ECO:0000313" key="1">
    <source>
        <dbReference type="EMBL" id="MCL9685068.1"/>
    </source>
</evidence>
<dbReference type="Proteomes" id="UP001139721">
    <property type="component" value="Unassembled WGS sequence"/>
</dbReference>
<name>A0A9X2D2K2_9GAMM</name>